<proteinExistence type="predicted"/>
<dbReference type="AlphaFoldDB" id="M6EY82"/>
<name>M6EY82_9LEPT</name>
<reference evidence="1 2" key="1">
    <citation type="submission" date="2013-01" db="EMBL/GenBank/DDBJ databases">
        <authorList>
            <person name="Harkins D.M."/>
            <person name="Durkin A.S."/>
            <person name="Brinkac L.M."/>
            <person name="Haft D.H."/>
            <person name="Selengut J.D."/>
            <person name="Sanka R."/>
            <person name="DePew J."/>
            <person name="Purushe J."/>
            <person name="Galloway R.L."/>
            <person name="Vinetz J.M."/>
            <person name="Sutton G.G."/>
            <person name="Nierman W.C."/>
            <person name="Fouts D.E."/>
        </authorList>
    </citation>
    <scope>NUCLEOTIDE SEQUENCE [LARGE SCALE GENOMIC DNA]</scope>
    <source>
        <strain evidence="1 2">Nikolaevo</strain>
    </source>
</reference>
<dbReference type="Proteomes" id="UP000011980">
    <property type="component" value="Unassembled WGS sequence"/>
</dbReference>
<sequence length="48" mass="5477">MTRRNLFYAEETYSSVGTTTLLLRAFESLITLSIFSRVLGEFAENKAE</sequence>
<dbReference type="EMBL" id="ANCE01000190">
    <property type="protein sequence ID" value="EMK21438.1"/>
    <property type="molecule type" value="Genomic_DNA"/>
</dbReference>
<accession>M6EY82</accession>
<gene>
    <name evidence="1" type="ORF">LEP1GSC008_4396</name>
</gene>
<evidence type="ECO:0000313" key="2">
    <source>
        <dbReference type="Proteomes" id="UP000011980"/>
    </source>
</evidence>
<comment type="caution">
    <text evidence="1">The sequence shown here is derived from an EMBL/GenBank/DDBJ whole genome shotgun (WGS) entry which is preliminary data.</text>
</comment>
<evidence type="ECO:0000313" key="1">
    <source>
        <dbReference type="EMBL" id="EMK21438.1"/>
    </source>
</evidence>
<organism evidence="1 2">
    <name type="scientific">Leptospira kirschneri serovar Bulgarica str. Nikolaevo</name>
    <dbReference type="NCBI Taxonomy" id="1240687"/>
    <lineage>
        <taxon>Bacteria</taxon>
        <taxon>Pseudomonadati</taxon>
        <taxon>Spirochaetota</taxon>
        <taxon>Spirochaetia</taxon>
        <taxon>Leptospirales</taxon>
        <taxon>Leptospiraceae</taxon>
        <taxon>Leptospira</taxon>
    </lineage>
</organism>
<dbReference type="PATRIC" id="fig|1240687.3.peg.3990"/>
<protein>
    <submittedName>
        <fullName evidence="1">Uncharacterized protein</fullName>
    </submittedName>
</protein>